<dbReference type="InterPro" id="IPR016181">
    <property type="entry name" value="Acyl_CoA_acyltransferase"/>
</dbReference>
<gene>
    <name evidence="4" type="ORF">MNBD_ALPHA06-2233</name>
</gene>
<dbReference type="AlphaFoldDB" id="A0A3B0SX82"/>
<dbReference type="Pfam" id="PF00583">
    <property type="entry name" value="Acetyltransf_1"/>
    <property type="match status" value="1"/>
</dbReference>
<dbReference type="InterPro" id="IPR050680">
    <property type="entry name" value="YpeA/RimI_acetyltransf"/>
</dbReference>
<dbReference type="SUPFAM" id="SSF55729">
    <property type="entry name" value="Acyl-CoA N-acyltransferases (Nat)"/>
    <property type="match status" value="1"/>
</dbReference>
<dbReference type="EMBL" id="UOEE01000310">
    <property type="protein sequence ID" value="VAW01084.1"/>
    <property type="molecule type" value="Genomic_DNA"/>
</dbReference>
<sequence length="145" mass="15673">MGLRATPIPAKDAARLAAVHQRCFAQSWSDAEFASLMQNPTVQGLGLVEDDRDIGLALLQNVASETEILTFGIIPARRGNGMGYFLLDAVADMARASGSSALFLEVSATNLAAVHLYQGYGFEQISTRAAYYADRSDAWIFRLAL</sequence>
<dbReference type="PANTHER" id="PTHR43420">
    <property type="entry name" value="ACETYLTRANSFERASE"/>
    <property type="match status" value="1"/>
</dbReference>
<feature type="domain" description="N-acetyltransferase" evidence="3">
    <location>
        <begin position="3"/>
        <end position="145"/>
    </location>
</feature>
<evidence type="ECO:0000259" key="3">
    <source>
        <dbReference type="PROSITE" id="PS51186"/>
    </source>
</evidence>
<evidence type="ECO:0000256" key="1">
    <source>
        <dbReference type="ARBA" id="ARBA00022679"/>
    </source>
</evidence>
<dbReference type="InterPro" id="IPR000182">
    <property type="entry name" value="GNAT_dom"/>
</dbReference>
<name>A0A3B0SX82_9ZZZZ</name>
<organism evidence="4">
    <name type="scientific">hydrothermal vent metagenome</name>
    <dbReference type="NCBI Taxonomy" id="652676"/>
    <lineage>
        <taxon>unclassified sequences</taxon>
        <taxon>metagenomes</taxon>
        <taxon>ecological metagenomes</taxon>
    </lineage>
</organism>
<reference evidence="4" key="1">
    <citation type="submission" date="2018-06" db="EMBL/GenBank/DDBJ databases">
        <authorList>
            <person name="Zhirakovskaya E."/>
        </authorList>
    </citation>
    <scope>NUCLEOTIDE SEQUENCE</scope>
</reference>
<evidence type="ECO:0000313" key="4">
    <source>
        <dbReference type="EMBL" id="VAW01084.1"/>
    </source>
</evidence>
<accession>A0A3B0SX82</accession>
<proteinExistence type="predicted"/>
<dbReference type="CDD" id="cd04301">
    <property type="entry name" value="NAT_SF"/>
    <property type="match status" value="1"/>
</dbReference>
<protein>
    <recommendedName>
        <fullName evidence="3">N-acetyltransferase domain-containing protein</fullName>
    </recommendedName>
</protein>
<dbReference type="PANTHER" id="PTHR43420:SF44">
    <property type="entry name" value="ACETYLTRANSFERASE YPEA"/>
    <property type="match status" value="1"/>
</dbReference>
<dbReference type="PROSITE" id="PS51186">
    <property type="entry name" value="GNAT"/>
    <property type="match status" value="1"/>
</dbReference>
<keyword evidence="2" id="KW-0012">Acyltransferase</keyword>
<evidence type="ECO:0000256" key="2">
    <source>
        <dbReference type="ARBA" id="ARBA00023315"/>
    </source>
</evidence>
<keyword evidence="1" id="KW-0808">Transferase</keyword>
<dbReference type="Gene3D" id="3.40.630.30">
    <property type="match status" value="1"/>
</dbReference>
<dbReference type="GO" id="GO:0016747">
    <property type="term" value="F:acyltransferase activity, transferring groups other than amino-acyl groups"/>
    <property type="evidence" value="ECO:0007669"/>
    <property type="project" value="InterPro"/>
</dbReference>